<dbReference type="AlphaFoldDB" id="G6YVI7"/>
<evidence type="ECO:0000313" key="2">
    <source>
        <dbReference type="Proteomes" id="UP000003208"/>
    </source>
</evidence>
<evidence type="ECO:0000313" key="1">
    <source>
        <dbReference type="EMBL" id="EHJ03793.1"/>
    </source>
</evidence>
<keyword evidence="2" id="KW-1185">Reference proteome</keyword>
<gene>
    <name evidence="1" type="ORF">KYE_14422</name>
</gene>
<accession>G6YVI7</accession>
<reference evidence="1 2" key="1">
    <citation type="journal article" date="2012" name="J. Bacteriol.">
        <title>Genome sequence of deep-sea manganese-oxidizing bacterium Marinobacter manganoxydans MnI7-9.</title>
        <authorList>
            <person name="Wang H."/>
            <person name="Li H."/>
            <person name="Shao Z."/>
            <person name="Liao S."/>
            <person name="Johnstone L."/>
            <person name="Rensing C."/>
            <person name="Wang G."/>
        </authorList>
    </citation>
    <scope>NUCLEOTIDE SEQUENCE [LARGE SCALE GENOMIC DNA]</scope>
    <source>
        <strain evidence="1 2">MnI7-9</strain>
    </source>
</reference>
<organism evidence="1 2">
    <name type="scientific">Marinobacter manganoxydans MnI7-9</name>
    <dbReference type="NCBI Taxonomy" id="1094979"/>
    <lineage>
        <taxon>Bacteria</taxon>
        <taxon>Pseudomonadati</taxon>
        <taxon>Pseudomonadota</taxon>
        <taxon>Gammaproteobacteria</taxon>
        <taxon>Pseudomonadales</taxon>
        <taxon>Marinobacteraceae</taxon>
        <taxon>Marinobacter</taxon>
    </lineage>
</organism>
<dbReference type="Proteomes" id="UP000003208">
    <property type="component" value="Unassembled WGS sequence"/>
</dbReference>
<proteinExistence type="predicted"/>
<dbReference type="RefSeq" id="WP_008174516.1">
    <property type="nucleotide sequence ID" value="NZ_AGTR01000056.1"/>
</dbReference>
<sequence>MTNVISCASVRIFRFVVLIVFTITGQLCFAAERFDPFVSAISRIDKDEGLVYIDRHNSVAGVGDVFVTAKPVQNGDASLVGDRRSVIGILRINPEEFVGKLLSGPMPGVNAVVERFGPLPAVIKSTTEKSGPVAEELKSMFPRLVWENEESKAEPSLTFELISKGRVVVTYDQTWLVGMIDIGAASYSKEESFRVAAEAEAELALELPGRAGSIAVHEIPGRYVVALEGKQTIRFFSGRSDGSVSEIAVVDIPRGERIIYMDWYSSAGELYLLVNQWDDYRVSGSVVRLDGDRAMLVGFSPLMMGVHDTDLDGRSDTILGQSYTAEHGFGSKIYTVMPGQEKMAESANDTFSALTPGFRVLGSRVLGKTDSGDLAFVSAFDGKASVYSGNGPELQLSYDMDPLVSSEIRFEVNPELIFSPTRTLSLGNPFVGGTGGADRVSRPMVGIAQRPSPAEAAGPRDVVAIDWLDANPGSPSVLGRSRVSIPRSAKPAYGSGGLFFFSVGSRGGDSKAGEGATRLYRLPADLGH</sequence>
<protein>
    <submittedName>
        <fullName evidence="1">Uncharacterized protein</fullName>
    </submittedName>
</protein>
<dbReference type="PATRIC" id="fig|1094979.3.peg.2794"/>
<name>G6YVI7_9GAMM</name>
<dbReference type="EMBL" id="AGTR01000056">
    <property type="protein sequence ID" value="EHJ03793.1"/>
    <property type="molecule type" value="Genomic_DNA"/>
</dbReference>